<feature type="transmembrane region" description="Helical" evidence="9">
    <location>
        <begin position="12"/>
        <end position="33"/>
    </location>
</feature>
<keyword evidence="6 9" id="KW-1133">Transmembrane helix</keyword>
<comment type="similarity">
    <text evidence="8">Belongs to the TRAP transporter small permease family.</text>
</comment>
<dbReference type="PANTHER" id="PTHR35011:SF11">
    <property type="entry name" value="TRAP TRANSPORTER SMALL PERMEASE PROTEIN"/>
    <property type="match status" value="1"/>
</dbReference>
<evidence type="ECO:0000256" key="7">
    <source>
        <dbReference type="ARBA" id="ARBA00023136"/>
    </source>
</evidence>
<feature type="domain" description="Tripartite ATP-independent periplasmic transporters DctQ component" evidence="10">
    <location>
        <begin position="21"/>
        <end position="147"/>
    </location>
</feature>
<evidence type="ECO:0000256" key="1">
    <source>
        <dbReference type="ARBA" id="ARBA00004429"/>
    </source>
</evidence>
<keyword evidence="2" id="KW-0813">Transport</keyword>
<evidence type="ECO:0000256" key="3">
    <source>
        <dbReference type="ARBA" id="ARBA00022475"/>
    </source>
</evidence>
<dbReference type="RefSeq" id="WP_343957020.1">
    <property type="nucleotide sequence ID" value="NZ_BAAAMN010000022.1"/>
</dbReference>
<dbReference type="InterPro" id="IPR055348">
    <property type="entry name" value="DctQ"/>
</dbReference>
<dbReference type="Proteomes" id="UP001501461">
    <property type="component" value="Unassembled WGS sequence"/>
</dbReference>
<accession>A0ABP5FZN6</accession>
<feature type="transmembrane region" description="Helical" evidence="9">
    <location>
        <begin position="85"/>
        <end position="105"/>
    </location>
</feature>
<evidence type="ECO:0000313" key="11">
    <source>
        <dbReference type="EMBL" id="GAA2034862.1"/>
    </source>
</evidence>
<evidence type="ECO:0000256" key="8">
    <source>
        <dbReference type="ARBA" id="ARBA00038436"/>
    </source>
</evidence>
<evidence type="ECO:0000259" key="10">
    <source>
        <dbReference type="Pfam" id="PF04290"/>
    </source>
</evidence>
<keyword evidence="5 9" id="KW-0812">Transmembrane</keyword>
<sequence>MFDKIITRIENVSVVTAFLTMTIVYFVNVVSRYVFQGSLSFTTEIVINLAVLLTMVGASAGIRLGTHPGFDLLPSIAKGAMRTGLIILIALSTVAFFVLVLWLGWQMTSAQLAQGRLTPALDIPQWIFSMALPVGAALGAIRAAQVSYIQIRRRTAQTENNNATDQKATA</sequence>
<proteinExistence type="inferred from homology"/>
<keyword evidence="12" id="KW-1185">Reference proteome</keyword>
<organism evidence="11 12">
    <name type="scientific">Yaniella flava</name>
    <dbReference type="NCBI Taxonomy" id="287930"/>
    <lineage>
        <taxon>Bacteria</taxon>
        <taxon>Bacillati</taxon>
        <taxon>Actinomycetota</taxon>
        <taxon>Actinomycetes</taxon>
        <taxon>Micrococcales</taxon>
        <taxon>Micrococcaceae</taxon>
        <taxon>Yaniella</taxon>
    </lineage>
</organism>
<dbReference type="EMBL" id="BAAAMN010000022">
    <property type="protein sequence ID" value="GAA2034862.1"/>
    <property type="molecule type" value="Genomic_DNA"/>
</dbReference>
<feature type="transmembrane region" description="Helical" evidence="9">
    <location>
        <begin position="125"/>
        <end position="144"/>
    </location>
</feature>
<keyword evidence="4" id="KW-0997">Cell inner membrane</keyword>
<evidence type="ECO:0000256" key="2">
    <source>
        <dbReference type="ARBA" id="ARBA00022448"/>
    </source>
</evidence>
<gene>
    <name evidence="11" type="ORF">GCM10009720_14370</name>
</gene>
<evidence type="ECO:0000256" key="9">
    <source>
        <dbReference type="SAM" id="Phobius"/>
    </source>
</evidence>
<dbReference type="PANTHER" id="PTHR35011">
    <property type="entry name" value="2,3-DIKETO-L-GULONATE TRAP TRANSPORTER SMALL PERMEASE PROTEIN YIAM"/>
    <property type="match status" value="1"/>
</dbReference>
<comment type="caution">
    <text evidence="11">The sequence shown here is derived from an EMBL/GenBank/DDBJ whole genome shotgun (WGS) entry which is preliminary data.</text>
</comment>
<evidence type="ECO:0000313" key="12">
    <source>
        <dbReference type="Proteomes" id="UP001501461"/>
    </source>
</evidence>
<evidence type="ECO:0000256" key="6">
    <source>
        <dbReference type="ARBA" id="ARBA00022989"/>
    </source>
</evidence>
<comment type="subcellular location">
    <subcellularLocation>
        <location evidence="1">Cell inner membrane</location>
        <topology evidence="1">Multi-pass membrane protein</topology>
    </subcellularLocation>
</comment>
<evidence type="ECO:0000256" key="5">
    <source>
        <dbReference type="ARBA" id="ARBA00022692"/>
    </source>
</evidence>
<name>A0ABP5FZN6_9MICC</name>
<protein>
    <submittedName>
        <fullName evidence="11">TRAP transporter small permease</fullName>
    </submittedName>
</protein>
<keyword evidence="7 9" id="KW-0472">Membrane</keyword>
<reference evidence="12" key="1">
    <citation type="journal article" date="2019" name="Int. J. Syst. Evol. Microbiol.">
        <title>The Global Catalogue of Microorganisms (GCM) 10K type strain sequencing project: providing services to taxonomists for standard genome sequencing and annotation.</title>
        <authorList>
            <consortium name="The Broad Institute Genomics Platform"/>
            <consortium name="The Broad Institute Genome Sequencing Center for Infectious Disease"/>
            <person name="Wu L."/>
            <person name="Ma J."/>
        </authorList>
    </citation>
    <scope>NUCLEOTIDE SEQUENCE [LARGE SCALE GENOMIC DNA]</scope>
    <source>
        <strain evidence="12">JCM 13595</strain>
    </source>
</reference>
<feature type="transmembrane region" description="Helical" evidence="9">
    <location>
        <begin position="45"/>
        <end position="64"/>
    </location>
</feature>
<evidence type="ECO:0000256" key="4">
    <source>
        <dbReference type="ARBA" id="ARBA00022519"/>
    </source>
</evidence>
<dbReference type="Pfam" id="PF04290">
    <property type="entry name" value="DctQ"/>
    <property type="match status" value="1"/>
</dbReference>
<dbReference type="InterPro" id="IPR007387">
    <property type="entry name" value="TRAP_DctQ"/>
</dbReference>
<keyword evidence="3" id="KW-1003">Cell membrane</keyword>